<proteinExistence type="predicted"/>
<evidence type="ECO:0000256" key="2">
    <source>
        <dbReference type="SAM" id="SignalP"/>
    </source>
</evidence>
<dbReference type="InParanoid" id="A0CZG9"/>
<accession>A0CZG9</accession>
<keyword evidence="5" id="KW-1185">Reference proteome</keyword>
<organism evidence="4 5">
    <name type="scientific">Paramecium tetraurelia</name>
    <dbReference type="NCBI Taxonomy" id="5888"/>
    <lineage>
        <taxon>Eukaryota</taxon>
        <taxon>Sar</taxon>
        <taxon>Alveolata</taxon>
        <taxon>Ciliophora</taxon>
        <taxon>Intramacronucleata</taxon>
        <taxon>Oligohymenophorea</taxon>
        <taxon>Peniculida</taxon>
        <taxon>Parameciidae</taxon>
        <taxon>Paramecium</taxon>
    </lineage>
</organism>
<dbReference type="InterPro" id="IPR016201">
    <property type="entry name" value="PSI"/>
</dbReference>
<dbReference type="SMART" id="SM00423">
    <property type="entry name" value="PSI"/>
    <property type="match status" value="7"/>
</dbReference>
<feature type="domain" description="PSI" evidence="3">
    <location>
        <begin position="2090"/>
        <end position="2144"/>
    </location>
</feature>
<name>A0CZG9_PARTE</name>
<feature type="domain" description="PSI" evidence="3">
    <location>
        <begin position="126"/>
        <end position="172"/>
    </location>
</feature>
<keyword evidence="1" id="KW-0325">Glycoprotein</keyword>
<sequence>MKQILCLWLLIGISLSVTTSITECSCTQLLSKTDCTKRTSLGCSWDETKNTCSKGTVTPPVTTTYASYCQNFAQADCVKTFGCLWNTDKCTHFTGCTAFKKTTDDDCKAISNRCITDGVHCVEIAECKSYLNQVSCVVNSDKKDCFWKDNACIDATLCEQYPKTLTTDEQCRAKNVKCTVAKSGTGCQDSATSCASQDGQPQCKYGDQQAKQKCYWNGNACVNKTCDQAPTSNTRHEQCFTDYDPSCTTNGAGCRQITICSDAKLQEGCKINSSGQQCIWVEGSCRDYKCDSAPPSKNTNSLCNGFIPGCVTKKDGGCKENGTCSSLDVVACEKDKNNSPCVVNGTLCKDKICDNAPTTNTTHEACTLYLPTCTVNATSKGCRIRSCDNAPSTLVSLTDCSSYWPNCIPKKGGGCQNLTTCDRIDVQEVCLKDQSSKDCVWDKDLSKCLDKTCANAPADSKTSHEKCNGYLSSCTVNSQKNACIDMICENIVESGDCKVDKSGSKCKYKSSCYKQECRLASQSITTYSGCQSHMPSCTLDNTGKGCMPIPPSCGAIKTQEGCVSNSLNGDCAWSGGKCQDKSCSTAPSTTTDNTACGSYKNNCLVNNTANGCIDPTTFACTSRQIEDNCYSSVGFKCVFSPSKKCQPRSCDTASDNTITSPSTGGYLTSFTNSNCRAYFDGCVVNNSNSGCRNKASQCADYNQYNCSEKTATDKSCYLNSDNTCVDLVCEKIKLTTHVACEGVSGMSSACTVAKGSTPTACMTKLESCGQYEQNQCKSTKSGKKCIWDKAACREATCSDATDDGSYNTHKKCNDYVSTCTVIERVDNKGCIPRKANCSDYTSKPQCVLNSAGGSCYWNGNDTCVTFSTLTCAQIVLASYSDANCEAAKNTCKANSTTACQNKICADYTKVEGTASGTAVSTEDHCKSLDSSCTINSASTKACMTKPATCTGTDQNACSYSTAGECFWDGTNCVLKSTVCIQKTGTNLTFAQCQAVNSTCSVNLAGTACIDKKAACSGYTSALASCRKSTAGLCKISGTDCADIDATLDCTKIVKNGSDKLTYEICQDFSTSCSVKADGSACLTIGTCSSYVAAAGADCVKGSDGTCLWYDSDGAAGANAASCVAIAAGSDCAKVTDAGSALTDDKCQSYNSSCYALSDGSACFEKKTNCSDYVQKSCTKTSGGAKCYWYTPSGGGTASCIQISTASSDCPKLLKAQLSNTNTSDAICKAFNASCVKNSDASSCVEVKTKCSDYTGSSTNCVSTSGGIKCYWNTSGTAACIQINATDCAKVTGTGLTYSDCQSYNTNCSVNTAANACEAKSCTNKPTPWNHSACSTYLSTCTANKVTGADACKNAPNKCSEVTVQADCIGSVTDADCEWVVGSDGGQCVKKTCYTKPTTTALTHSDCNTYLNTCTVAKVGGCIPKAACNTYLSSEQCTNGGSCFWNEKKALTCVDLSCDKIEDSYNTHALCNGISSLKCTVKSTGVGCQNRQATCSSYNDKNCYLNSAEWPCVMVTQEDGSNKCMEKACTTAGSSYTDHNGCYDYYKANAGTKKSDHCTVAIVTAADGTVSASGCQKVGNCTDYGQAQCFVDSEGRTCVWDDTAKCRIKTCETAPDTESYDSDDECKLYLDDGTCTVASDNMGCVVRPDKCEGMTEKQCVKDKGGNACQYLDGACYTKACSTAPSDVTTKDGCASYFSGCTLDESSKCKLEICEDFTFTTDDECQKAKAGCTTNGTKCVLRTSCQAVTNVAGCVKDDQNGKCQWLTASSTCVSRTCATAPVSTDYDTEAECIAYKEECTTKQGGGCVIKSTCSAATAESACNNVAGQPLNKCTWDNGKCRDQGCQDFSFATHAECKAATTKIKCTAGLNGKCTTQLTCEAATVRAACIEGLYNGTYQPCLWISGANSGNGGCFQYSSCKSLIWTDHDECQKISGQCTTDGSTCLAITLCSETNTKGCRVGYDGPCIKTVPALDSTDSAICKAYTSCTDAFYKTHRLCQEASNKCTTNGVTSCAPLAACSTYGLQEACVLNNVGAVLEQTTNLITSTGQCAWENGTCRDEVCKDLKGITHDQCYRQLKGCTSDGTNCLAISTCASYTSQIACTTANGSDGPSGKCLWDATANNNAGACRVYQCSDIAGGISTSICQAGLSTCVSNGTICIDQANCSSTSYQNKIACNSAGKDGICVFTKSTATGATENQGTCALMTSCTQAKNDPKACANAKDRCSFTPESKSGTTTVPSKCDPHTCASYKQSNNGNCVNFLSWDQKSQQICVVDGADCKEKDPATFTQDQCYLTSGYTYTWSTSTNKCGVCTAVQPNNNNTTDPNTTTPNNTDTSGYILGFTTIILGYLVF</sequence>
<keyword evidence="2" id="KW-0732">Signal</keyword>
<dbReference type="HOGENOM" id="CLU_000383_0_0_1"/>
<feature type="domain" description="PSI" evidence="3">
    <location>
        <begin position="836"/>
        <end position="885"/>
    </location>
</feature>
<feature type="domain" description="PSI" evidence="3">
    <location>
        <begin position="25"/>
        <end position="70"/>
    </location>
</feature>
<gene>
    <name evidence="4" type="ORF">GSPATT00011759001</name>
</gene>
<evidence type="ECO:0000259" key="3">
    <source>
        <dbReference type="SMART" id="SM00423"/>
    </source>
</evidence>
<dbReference type="RefSeq" id="XP_001443583.1">
    <property type="nucleotide sequence ID" value="XM_001443546.1"/>
</dbReference>
<dbReference type="Pfam" id="PF01508">
    <property type="entry name" value="Paramecium_SA"/>
    <property type="match status" value="24"/>
</dbReference>
<evidence type="ECO:0000256" key="1">
    <source>
        <dbReference type="ARBA" id="ARBA00023180"/>
    </source>
</evidence>
<feature type="domain" description="PSI" evidence="3">
    <location>
        <begin position="1810"/>
        <end position="1855"/>
    </location>
</feature>
<dbReference type="GeneID" id="5029368"/>
<evidence type="ECO:0000313" key="5">
    <source>
        <dbReference type="Proteomes" id="UP000000600"/>
    </source>
</evidence>
<dbReference type="InterPro" id="IPR002895">
    <property type="entry name" value="Paramecium_SA"/>
</dbReference>
<evidence type="ECO:0000313" key="4">
    <source>
        <dbReference type="EMBL" id="CAK76186.1"/>
    </source>
</evidence>
<feature type="chain" id="PRO_5002623446" description="PSI domain-containing protein" evidence="2">
    <location>
        <begin position="21"/>
        <end position="2350"/>
    </location>
</feature>
<protein>
    <recommendedName>
        <fullName evidence="3">PSI domain-containing protein</fullName>
    </recommendedName>
</protein>
<reference evidence="4 5" key="1">
    <citation type="journal article" date="2006" name="Nature">
        <title>Global trends of whole-genome duplications revealed by the ciliate Paramecium tetraurelia.</title>
        <authorList>
            <consortium name="Genoscope"/>
            <person name="Aury J.-M."/>
            <person name="Jaillon O."/>
            <person name="Duret L."/>
            <person name="Noel B."/>
            <person name="Jubin C."/>
            <person name="Porcel B.M."/>
            <person name="Segurens B."/>
            <person name="Daubin V."/>
            <person name="Anthouard V."/>
            <person name="Aiach N."/>
            <person name="Arnaiz O."/>
            <person name="Billaut A."/>
            <person name="Beisson J."/>
            <person name="Blanc I."/>
            <person name="Bouhouche K."/>
            <person name="Camara F."/>
            <person name="Duharcourt S."/>
            <person name="Guigo R."/>
            <person name="Gogendeau D."/>
            <person name="Katinka M."/>
            <person name="Keller A.-M."/>
            <person name="Kissmehl R."/>
            <person name="Klotz C."/>
            <person name="Koll F."/>
            <person name="Le Moue A."/>
            <person name="Lepere C."/>
            <person name="Malinsky S."/>
            <person name="Nowacki M."/>
            <person name="Nowak J.K."/>
            <person name="Plattner H."/>
            <person name="Poulain J."/>
            <person name="Ruiz F."/>
            <person name="Serrano V."/>
            <person name="Zagulski M."/>
            <person name="Dessen P."/>
            <person name="Betermier M."/>
            <person name="Weissenbach J."/>
            <person name="Scarpelli C."/>
            <person name="Schachter V."/>
            <person name="Sperling L."/>
            <person name="Meyer E."/>
            <person name="Cohen J."/>
            <person name="Wincker P."/>
        </authorList>
    </citation>
    <scope>NUCLEOTIDE SEQUENCE [LARGE SCALE GENOMIC DNA]</scope>
    <source>
        <strain evidence="4 5">Stock d4-2</strain>
    </source>
</reference>
<dbReference type="OMA" id="SGGAKCY"/>
<dbReference type="OrthoDB" id="303930at2759"/>
<dbReference type="KEGG" id="ptm:GSPATT00011759001"/>
<feature type="domain" description="PSI" evidence="3">
    <location>
        <begin position="552"/>
        <end position="597"/>
    </location>
</feature>
<dbReference type="SMART" id="SM00639">
    <property type="entry name" value="PSA"/>
    <property type="match status" value="28"/>
</dbReference>
<feature type="signal peptide" evidence="2">
    <location>
        <begin position="1"/>
        <end position="20"/>
    </location>
</feature>
<feature type="domain" description="PSI" evidence="3">
    <location>
        <begin position="1249"/>
        <end position="1301"/>
    </location>
</feature>
<dbReference type="EMBL" id="CT868230">
    <property type="protein sequence ID" value="CAK76186.1"/>
    <property type="molecule type" value="Genomic_DNA"/>
</dbReference>
<dbReference type="eggNOG" id="ENOG502T4Q6">
    <property type="taxonomic scope" value="Eukaryota"/>
</dbReference>
<dbReference type="Proteomes" id="UP000000600">
    <property type="component" value="Unassembled WGS sequence"/>
</dbReference>